<dbReference type="SUPFAM" id="SSF53955">
    <property type="entry name" value="Lysozyme-like"/>
    <property type="match status" value="1"/>
</dbReference>
<evidence type="ECO:0000313" key="6">
    <source>
        <dbReference type="Proteomes" id="UP000486602"/>
    </source>
</evidence>
<dbReference type="SMART" id="SM00062">
    <property type="entry name" value="PBPb"/>
    <property type="match status" value="1"/>
</dbReference>
<dbReference type="InterPro" id="IPR023346">
    <property type="entry name" value="Lysozyme-like_dom_sf"/>
</dbReference>
<keyword evidence="3" id="KW-0998">Cell outer membrane</keyword>
<dbReference type="EMBL" id="JAAGVY010000047">
    <property type="protein sequence ID" value="NEN25286.1"/>
    <property type="molecule type" value="Genomic_DNA"/>
</dbReference>
<evidence type="ECO:0000256" key="2">
    <source>
        <dbReference type="ARBA" id="ARBA00022729"/>
    </source>
</evidence>
<proteinExistence type="predicted"/>
<dbReference type="Proteomes" id="UP000486602">
    <property type="component" value="Unassembled WGS sequence"/>
</dbReference>
<reference evidence="5 6" key="1">
    <citation type="submission" date="2020-02" db="EMBL/GenBank/DDBJ databases">
        <title>Out from the shadows clarifying the taxonomy of the family Cryomorphaceae and related taxa by utilizing the GTDB taxonomic framework.</title>
        <authorList>
            <person name="Bowman J.P."/>
        </authorList>
    </citation>
    <scope>NUCLEOTIDE SEQUENCE [LARGE SCALE GENOMIC DNA]</scope>
    <source>
        <strain evidence="5 6">QSSC 1-22</strain>
    </source>
</reference>
<organism evidence="5 6">
    <name type="scientific">Cryomorpha ignava</name>
    <dbReference type="NCBI Taxonomy" id="101383"/>
    <lineage>
        <taxon>Bacteria</taxon>
        <taxon>Pseudomonadati</taxon>
        <taxon>Bacteroidota</taxon>
        <taxon>Flavobacteriia</taxon>
        <taxon>Flavobacteriales</taxon>
        <taxon>Cryomorphaceae</taxon>
        <taxon>Cryomorpha</taxon>
    </lineage>
</organism>
<feature type="domain" description="Solute-binding protein family 3/N-terminal" evidence="4">
    <location>
        <begin position="31"/>
        <end position="268"/>
    </location>
</feature>
<evidence type="ECO:0000259" key="4">
    <source>
        <dbReference type="SMART" id="SM00062"/>
    </source>
</evidence>
<accession>A0A7K3WUW7</accession>
<dbReference type="InterPro" id="IPR001638">
    <property type="entry name" value="Solute-binding_3/MltF_N"/>
</dbReference>
<protein>
    <submittedName>
        <fullName evidence="5">Transporter substrate-binding domain-containing protein</fullName>
    </submittedName>
</protein>
<gene>
    <name evidence="5" type="ORF">G3O08_17450</name>
</gene>
<dbReference type="GO" id="GO:0009279">
    <property type="term" value="C:cell outer membrane"/>
    <property type="evidence" value="ECO:0007669"/>
    <property type="project" value="UniProtKB-SubCell"/>
</dbReference>
<evidence type="ECO:0000313" key="5">
    <source>
        <dbReference type="EMBL" id="NEN25286.1"/>
    </source>
</evidence>
<dbReference type="Pfam" id="PF00497">
    <property type="entry name" value="SBP_bac_3"/>
    <property type="match status" value="1"/>
</dbReference>
<dbReference type="Gene3D" id="3.40.190.10">
    <property type="entry name" value="Periplasmic binding protein-like II"/>
    <property type="match status" value="2"/>
</dbReference>
<name>A0A7K3WUW7_9FLAO</name>
<comment type="caution">
    <text evidence="5">The sequence shown here is derived from an EMBL/GenBank/DDBJ whole genome shotgun (WGS) entry which is preliminary data.</text>
</comment>
<keyword evidence="6" id="KW-1185">Reference proteome</keyword>
<evidence type="ECO:0000256" key="3">
    <source>
        <dbReference type="ARBA" id="ARBA00023237"/>
    </source>
</evidence>
<sequence>MCGTQEQNNAEDNENHVVFHKDLATIQHHGKLRALTTYSATSYFLYRGAPMGFEYELLEKFADYLDLELEIVVTDNIDSMFNQLNQGDVDLIAHGFAITGERKENVQFTDYLYLVNQVLVQRKPQNWRKISWSKLESQLIKDPIELIGDTISVRRNSSYFTRIENLSEEIGGKIYIDTLPGNLSTDEIIKMVADGTIKYTVADNNIAAINASYYPELDIDVPISFSQRIAWAVRPGSEELLEAANSWIAGMKKKQDYYVIYNKYFKNKRNFSRRVKSDFYSLNKNKISQYDELIQHYANQIDWDWRLLASLIYQESKFETNAASWSSAAGLMQIMPETAAELGVEDIENPEENLRGGTKYLDQLGRSFSHIPDSIDKLKFTMAAFNCGIGHVYDAQRLASKRGLDSLVWDNNVEEMILALSYPANYNDPVVYYGYVRGLEPFTYVSQIWERYGHYRQFIKEDESVVAELLDAENE</sequence>
<evidence type="ECO:0000256" key="1">
    <source>
        <dbReference type="ARBA" id="ARBA00004339"/>
    </source>
</evidence>
<comment type="subcellular location">
    <subcellularLocation>
        <location evidence="1">Cell outer membrane</location>
        <topology evidence="1">Peripheral membrane protein</topology>
    </subcellularLocation>
</comment>
<keyword evidence="3" id="KW-0472">Membrane</keyword>
<dbReference type="AlphaFoldDB" id="A0A7K3WUW7"/>
<dbReference type="CDD" id="cd01009">
    <property type="entry name" value="PBP2_YfhD_N"/>
    <property type="match status" value="1"/>
</dbReference>
<dbReference type="SUPFAM" id="SSF53850">
    <property type="entry name" value="Periplasmic binding protein-like II"/>
    <property type="match status" value="1"/>
</dbReference>
<dbReference type="Pfam" id="PF01464">
    <property type="entry name" value="SLT"/>
    <property type="match status" value="1"/>
</dbReference>
<dbReference type="InterPro" id="IPR008258">
    <property type="entry name" value="Transglycosylase_SLT_dom_1"/>
</dbReference>
<dbReference type="PANTHER" id="PTHR35936">
    <property type="entry name" value="MEMBRANE-BOUND LYTIC MUREIN TRANSGLYCOSYLASE F"/>
    <property type="match status" value="1"/>
</dbReference>
<dbReference type="Gene3D" id="1.10.530.10">
    <property type="match status" value="1"/>
</dbReference>
<dbReference type="CDD" id="cd13403">
    <property type="entry name" value="MLTF-like"/>
    <property type="match status" value="1"/>
</dbReference>
<dbReference type="PANTHER" id="PTHR35936:SF32">
    <property type="entry name" value="MEMBRANE-BOUND LYTIC MUREIN TRANSGLYCOSYLASE F"/>
    <property type="match status" value="1"/>
</dbReference>
<keyword evidence="2" id="KW-0732">Signal</keyword>